<dbReference type="VEuPathDB" id="TriTrypDB:TM35_000051000"/>
<keyword evidence="1" id="KW-0812">Transmembrane</keyword>
<dbReference type="RefSeq" id="XP_028885570.1">
    <property type="nucleotide sequence ID" value="XM_029022755.1"/>
</dbReference>
<dbReference type="AlphaFoldDB" id="A0A1X0P3I5"/>
<accession>A0A1X0P3I5</accession>
<dbReference type="EMBL" id="NBCO01000005">
    <property type="protein sequence ID" value="ORC91504.1"/>
    <property type="molecule type" value="Genomic_DNA"/>
</dbReference>
<feature type="non-terminal residue" evidence="2">
    <location>
        <position position="1"/>
    </location>
</feature>
<organism evidence="2 3">
    <name type="scientific">Trypanosoma theileri</name>
    <dbReference type="NCBI Taxonomy" id="67003"/>
    <lineage>
        <taxon>Eukaryota</taxon>
        <taxon>Discoba</taxon>
        <taxon>Euglenozoa</taxon>
        <taxon>Kinetoplastea</taxon>
        <taxon>Metakinetoplastina</taxon>
        <taxon>Trypanosomatida</taxon>
        <taxon>Trypanosomatidae</taxon>
        <taxon>Trypanosoma</taxon>
    </lineage>
</organism>
<name>A0A1X0P3I5_9TRYP</name>
<evidence type="ECO:0000313" key="2">
    <source>
        <dbReference type="EMBL" id="ORC91504.1"/>
    </source>
</evidence>
<keyword evidence="1" id="KW-0472">Membrane</keyword>
<evidence type="ECO:0000256" key="1">
    <source>
        <dbReference type="SAM" id="Phobius"/>
    </source>
</evidence>
<proteinExistence type="predicted"/>
<evidence type="ECO:0000313" key="3">
    <source>
        <dbReference type="Proteomes" id="UP000192257"/>
    </source>
</evidence>
<sequence>VLLRLGGVRWCPGPSRTCPCGGVGLPPLYFFWGVPVAPSGVCRRGLCFLHVLVVVALLFAVPRVALWLWASVSHWLGWVGVAASAG</sequence>
<keyword evidence="1" id="KW-1133">Transmembrane helix</keyword>
<keyword evidence="3" id="KW-1185">Reference proteome</keyword>
<dbReference type="Proteomes" id="UP000192257">
    <property type="component" value="Unassembled WGS sequence"/>
</dbReference>
<reference evidence="2 3" key="1">
    <citation type="submission" date="2017-03" db="EMBL/GenBank/DDBJ databases">
        <title>An alternative strategy for trypanosome survival in the mammalian bloodstream revealed through genome and transcriptome analysis of the ubiquitous bovine parasite Trypanosoma (Megatrypanum) theileri.</title>
        <authorList>
            <person name="Kelly S."/>
            <person name="Ivens A."/>
            <person name="Mott A."/>
            <person name="O'Neill E."/>
            <person name="Emms D."/>
            <person name="Macleod O."/>
            <person name="Voorheis P."/>
            <person name="Matthews J."/>
            <person name="Matthews K."/>
            <person name="Carrington M."/>
        </authorList>
    </citation>
    <scope>NUCLEOTIDE SEQUENCE [LARGE SCALE GENOMIC DNA]</scope>
    <source>
        <strain evidence="2">Edinburgh</strain>
    </source>
</reference>
<feature type="non-terminal residue" evidence="2">
    <location>
        <position position="86"/>
    </location>
</feature>
<protein>
    <submittedName>
        <fullName evidence="2">Uncharacterized protein</fullName>
    </submittedName>
</protein>
<feature type="transmembrane region" description="Helical" evidence="1">
    <location>
        <begin position="47"/>
        <end position="70"/>
    </location>
</feature>
<comment type="caution">
    <text evidence="2">The sequence shown here is derived from an EMBL/GenBank/DDBJ whole genome shotgun (WGS) entry which is preliminary data.</text>
</comment>
<dbReference type="GeneID" id="39982535"/>
<gene>
    <name evidence="2" type="ORF">TM35_000051000</name>
</gene>